<reference evidence="3 4" key="1">
    <citation type="submission" date="2018-02" db="EMBL/GenBank/DDBJ databases">
        <title>Comparative genomes isolates from brazilian mangrove.</title>
        <authorList>
            <person name="Araujo J.E."/>
            <person name="Taketani R.G."/>
            <person name="Silva M.C.P."/>
            <person name="Loureco M.V."/>
            <person name="Andreote F.D."/>
        </authorList>
    </citation>
    <scope>NUCLEOTIDE SEQUENCE [LARGE SCALE GENOMIC DNA]</scope>
    <source>
        <strain evidence="3 4">NAP PRIS-MGV</strain>
    </source>
</reference>
<comment type="caution">
    <text evidence="3">The sequence shown here is derived from an EMBL/GenBank/DDBJ whole genome shotgun (WGS) entry which is preliminary data.</text>
</comment>
<feature type="region of interest" description="Disordered" evidence="1">
    <location>
        <begin position="88"/>
        <end position="116"/>
    </location>
</feature>
<evidence type="ECO:0000256" key="1">
    <source>
        <dbReference type="SAM" id="MobiDB-lite"/>
    </source>
</evidence>
<keyword evidence="2" id="KW-0732">Signal</keyword>
<sequence length="134" mass="14259">MLRRTLIALLFLIPLGFTGCGSGNPHLHGKVTFTDGTPLDKGSVCFLKEGYLARGQIKSDGSYEVGSLEENDGLPPGTYQVYIDGATVEDTRSPTGTSPMLDADMTKPETSGLTVTVPVDNGTLDITVKKPKKK</sequence>
<name>A0A2S8G986_9BACT</name>
<organism evidence="3 4">
    <name type="scientific">Blastopirellula marina</name>
    <dbReference type="NCBI Taxonomy" id="124"/>
    <lineage>
        <taxon>Bacteria</taxon>
        <taxon>Pseudomonadati</taxon>
        <taxon>Planctomycetota</taxon>
        <taxon>Planctomycetia</taxon>
        <taxon>Pirellulales</taxon>
        <taxon>Pirellulaceae</taxon>
        <taxon>Blastopirellula</taxon>
    </lineage>
</organism>
<evidence type="ECO:0000313" key="3">
    <source>
        <dbReference type="EMBL" id="PQO40993.1"/>
    </source>
</evidence>
<proteinExistence type="predicted"/>
<evidence type="ECO:0000256" key="2">
    <source>
        <dbReference type="SAM" id="SignalP"/>
    </source>
</evidence>
<feature type="signal peptide" evidence="2">
    <location>
        <begin position="1"/>
        <end position="19"/>
    </location>
</feature>
<protein>
    <recommendedName>
        <fullName evidence="5">Carboxypeptidase regulatory-like domain-containing protein</fullName>
    </recommendedName>
</protein>
<accession>A0A2S8G986</accession>
<feature type="chain" id="PRO_5015739948" description="Carboxypeptidase regulatory-like domain-containing protein" evidence="2">
    <location>
        <begin position="20"/>
        <end position="134"/>
    </location>
</feature>
<dbReference type="OrthoDB" id="280343at2"/>
<dbReference type="AlphaFoldDB" id="A0A2S8G986"/>
<evidence type="ECO:0000313" key="4">
    <source>
        <dbReference type="Proteomes" id="UP000239388"/>
    </source>
</evidence>
<dbReference type="PROSITE" id="PS51257">
    <property type="entry name" value="PROKAR_LIPOPROTEIN"/>
    <property type="match status" value="1"/>
</dbReference>
<dbReference type="Proteomes" id="UP000239388">
    <property type="component" value="Unassembled WGS sequence"/>
</dbReference>
<dbReference type="RefSeq" id="WP_105352272.1">
    <property type="nucleotide sequence ID" value="NZ_PUIB01000007.1"/>
</dbReference>
<gene>
    <name evidence="3" type="ORF">C5Y98_05310</name>
</gene>
<dbReference type="EMBL" id="PUIB01000007">
    <property type="protein sequence ID" value="PQO40993.1"/>
    <property type="molecule type" value="Genomic_DNA"/>
</dbReference>
<evidence type="ECO:0008006" key="5">
    <source>
        <dbReference type="Google" id="ProtNLM"/>
    </source>
</evidence>